<dbReference type="OrthoDB" id="10017208at2759"/>
<feature type="transmembrane region" description="Helical" evidence="7">
    <location>
        <begin position="217"/>
        <end position="235"/>
    </location>
</feature>
<comment type="subcellular location">
    <subcellularLocation>
        <location evidence="1">Membrane</location>
        <topology evidence="1">Multi-pass membrane protein</topology>
    </subcellularLocation>
</comment>
<keyword evidence="4 7" id="KW-0472">Membrane</keyword>
<dbReference type="InterPro" id="IPR049326">
    <property type="entry name" value="Rhodopsin_dom_fungi"/>
</dbReference>
<evidence type="ECO:0000313" key="10">
    <source>
        <dbReference type="Proteomes" id="UP000297299"/>
    </source>
</evidence>
<evidence type="ECO:0000256" key="2">
    <source>
        <dbReference type="ARBA" id="ARBA00022692"/>
    </source>
</evidence>
<dbReference type="PANTHER" id="PTHR33048">
    <property type="entry name" value="PTH11-LIKE INTEGRAL MEMBRANE PROTEIN (AFU_ORTHOLOGUE AFUA_5G11245)"/>
    <property type="match status" value="1"/>
</dbReference>
<feature type="transmembrane region" description="Helical" evidence="7">
    <location>
        <begin position="184"/>
        <end position="205"/>
    </location>
</feature>
<evidence type="ECO:0000256" key="6">
    <source>
        <dbReference type="SAM" id="MobiDB-lite"/>
    </source>
</evidence>
<keyword evidence="2 7" id="KW-0812">Transmembrane</keyword>
<dbReference type="EMBL" id="PHWZ01000716">
    <property type="protein sequence ID" value="TEY32580.1"/>
    <property type="molecule type" value="Genomic_DNA"/>
</dbReference>
<proteinExistence type="inferred from homology"/>
<feature type="compositionally biased region" description="Polar residues" evidence="6">
    <location>
        <begin position="362"/>
        <end position="382"/>
    </location>
</feature>
<feature type="transmembrane region" description="Helical" evidence="7">
    <location>
        <begin position="22"/>
        <end position="46"/>
    </location>
</feature>
<name>A0A4Y8CJC1_9HELO</name>
<dbReference type="Pfam" id="PF20684">
    <property type="entry name" value="Fung_rhodopsin"/>
    <property type="match status" value="1"/>
</dbReference>
<protein>
    <recommendedName>
        <fullName evidence="8">Rhodopsin domain-containing protein</fullName>
    </recommendedName>
</protein>
<dbReference type="PANTHER" id="PTHR33048:SF47">
    <property type="entry name" value="INTEGRAL MEMBRANE PROTEIN-RELATED"/>
    <property type="match status" value="1"/>
</dbReference>
<feature type="region of interest" description="Disordered" evidence="6">
    <location>
        <begin position="354"/>
        <end position="382"/>
    </location>
</feature>
<organism evidence="9 10">
    <name type="scientific">Botryotinia calthae</name>
    <dbReference type="NCBI Taxonomy" id="38488"/>
    <lineage>
        <taxon>Eukaryota</taxon>
        <taxon>Fungi</taxon>
        <taxon>Dikarya</taxon>
        <taxon>Ascomycota</taxon>
        <taxon>Pezizomycotina</taxon>
        <taxon>Leotiomycetes</taxon>
        <taxon>Helotiales</taxon>
        <taxon>Sclerotiniaceae</taxon>
        <taxon>Botryotinia</taxon>
    </lineage>
</organism>
<dbReference type="InterPro" id="IPR052337">
    <property type="entry name" value="SAT4-like"/>
</dbReference>
<gene>
    <name evidence="9" type="ORF">BOTCAL_0720g00010</name>
</gene>
<dbReference type="GO" id="GO:0016020">
    <property type="term" value="C:membrane"/>
    <property type="evidence" value="ECO:0007669"/>
    <property type="project" value="UniProtKB-SubCell"/>
</dbReference>
<evidence type="ECO:0000256" key="5">
    <source>
        <dbReference type="ARBA" id="ARBA00038359"/>
    </source>
</evidence>
<keyword evidence="3 7" id="KW-1133">Transmembrane helix</keyword>
<evidence type="ECO:0000256" key="3">
    <source>
        <dbReference type="ARBA" id="ARBA00022989"/>
    </source>
</evidence>
<comment type="similarity">
    <text evidence="5">Belongs to the SAT4 family.</text>
</comment>
<feature type="domain" description="Rhodopsin" evidence="8">
    <location>
        <begin position="42"/>
        <end position="284"/>
    </location>
</feature>
<accession>A0A4Y8CJC1</accession>
<feature type="transmembrane region" description="Helical" evidence="7">
    <location>
        <begin position="58"/>
        <end position="79"/>
    </location>
</feature>
<keyword evidence="10" id="KW-1185">Reference proteome</keyword>
<evidence type="ECO:0000256" key="4">
    <source>
        <dbReference type="ARBA" id="ARBA00023136"/>
    </source>
</evidence>
<comment type="caution">
    <text evidence="9">The sequence shown here is derived from an EMBL/GenBank/DDBJ whole genome shotgun (WGS) entry which is preliminary data.</text>
</comment>
<evidence type="ECO:0000256" key="1">
    <source>
        <dbReference type="ARBA" id="ARBA00004141"/>
    </source>
</evidence>
<evidence type="ECO:0000313" key="9">
    <source>
        <dbReference type="EMBL" id="TEY32580.1"/>
    </source>
</evidence>
<dbReference type="Proteomes" id="UP000297299">
    <property type="component" value="Unassembled WGS sequence"/>
</dbReference>
<feature type="transmembrane region" description="Helical" evidence="7">
    <location>
        <begin position="136"/>
        <end position="158"/>
    </location>
</feature>
<evidence type="ECO:0000259" key="8">
    <source>
        <dbReference type="Pfam" id="PF20684"/>
    </source>
</evidence>
<reference evidence="9 10" key="1">
    <citation type="submission" date="2017-11" db="EMBL/GenBank/DDBJ databases">
        <title>Comparative genomics of Botrytis spp.</title>
        <authorList>
            <person name="Valero-Jimenez C.A."/>
            <person name="Tapia P."/>
            <person name="Veloso J."/>
            <person name="Silva-Moreno E."/>
            <person name="Staats M."/>
            <person name="Valdes J.H."/>
            <person name="Van Kan J.A.L."/>
        </authorList>
    </citation>
    <scope>NUCLEOTIDE SEQUENCE [LARGE SCALE GENOMIC DNA]</scope>
    <source>
        <strain evidence="9 10">MUCL2830</strain>
    </source>
</reference>
<evidence type="ECO:0000256" key="7">
    <source>
        <dbReference type="SAM" id="Phobius"/>
    </source>
</evidence>
<dbReference type="AlphaFoldDB" id="A0A4Y8CJC1"/>
<sequence length="382" mass="42730">MSLTPPPGGWINPSEVPMSSRAALLVVPVTTFYILGLGAIVLRIWARYITKVSWQLSDYAVIIAATFGTGYIAICWLAAVRGCLGYPITQVALPQRLLIRELFFAGWLLQSWANSFVRLSILDFMLKVFPMKKFRLVVYSFQAATLAYLFACTIAWLATCRPFRYNWALGASVPKHCGNLALKFLLSAIFNLVLDVCILVLPMPMLWTLQMNTRKKVALSFVFGLGIFVCFATAWRTHHVVAFSKPKEQLNFTVYVVDDALWSGLEITLGITNACLPVMQPAAQRIFNVPFLRLITFSKNRTTKHPKDSLGYSTSSSNYSRFKSWVRLDNSKNESKNGIERCVEYSVDVESGSGRHIPMESMGSTANLATQSSSTYHNTPTN</sequence>